<sequence length="163" mass="18193">MAIGDPLTSKSQLYGRDSVDLLARTLYGETRGDSTSRVAVAYVIMNRKNNSTYYEFKNTNTVEAVVLDPGKFSCFNDGDPNLDDVLRPDTSGPQWKNCVNVAANLSSFSNPIADKCFYNTNTRFAQRSYTQNGKLYYNFPGGNTVVVSSKISIGEHMFFNYVM</sequence>
<name>A0A1R1ALM5_PAELA</name>
<dbReference type="EMBL" id="MRTF01000022">
    <property type="protein sequence ID" value="OME86436.1"/>
    <property type="molecule type" value="Genomic_DNA"/>
</dbReference>
<protein>
    <recommendedName>
        <fullName evidence="1">Cell wall hydrolase SleB domain-containing protein</fullName>
    </recommendedName>
</protein>
<reference evidence="2 3" key="1">
    <citation type="submission" date="2016-11" db="EMBL/GenBank/DDBJ databases">
        <title>Paenibacillus species isolates.</title>
        <authorList>
            <person name="Beno S.M."/>
        </authorList>
    </citation>
    <scope>NUCLEOTIDE SEQUENCE [LARGE SCALE GENOMIC DNA]</scope>
    <source>
        <strain evidence="2 3">FSL F4-0100</strain>
    </source>
</reference>
<comment type="caution">
    <text evidence="2">The sequence shown here is derived from an EMBL/GenBank/DDBJ whole genome shotgun (WGS) entry which is preliminary data.</text>
</comment>
<dbReference type="InterPro" id="IPR042047">
    <property type="entry name" value="SleB_dom1"/>
</dbReference>
<dbReference type="RefSeq" id="WP_076326504.1">
    <property type="nucleotide sequence ID" value="NZ_MRTF01000022.1"/>
</dbReference>
<accession>A0A1R1ALM5</accession>
<dbReference type="Gene3D" id="1.10.10.2520">
    <property type="entry name" value="Cell wall hydrolase SleB, domain 1"/>
    <property type="match status" value="1"/>
</dbReference>
<proteinExistence type="predicted"/>
<dbReference type="GO" id="GO:0016787">
    <property type="term" value="F:hydrolase activity"/>
    <property type="evidence" value="ECO:0007669"/>
    <property type="project" value="InterPro"/>
</dbReference>
<dbReference type="Proteomes" id="UP000187074">
    <property type="component" value="Unassembled WGS sequence"/>
</dbReference>
<evidence type="ECO:0000313" key="2">
    <source>
        <dbReference type="EMBL" id="OME86436.1"/>
    </source>
</evidence>
<feature type="domain" description="Cell wall hydrolase SleB" evidence="1">
    <location>
        <begin position="36"/>
        <end position="128"/>
    </location>
</feature>
<dbReference type="STRING" id="1401.BK123_32905"/>
<dbReference type="AlphaFoldDB" id="A0A1R1ALM5"/>
<evidence type="ECO:0000313" key="3">
    <source>
        <dbReference type="Proteomes" id="UP000187074"/>
    </source>
</evidence>
<dbReference type="Pfam" id="PF07486">
    <property type="entry name" value="Hydrolase_2"/>
    <property type="match status" value="1"/>
</dbReference>
<evidence type="ECO:0000259" key="1">
    <source>
        <dbReference type="Pfam" id="PF07486"/>
    </source>
</evidence>
<gene>
    <name evidence="2" type="ORF">BK123_32905</name>
</gene>
<organism evidence="2 3">
    <name type="scientific">Paenibacillus lautus</name>
    <name type="common">Bacillus lautus</name>
    <dbReference type="NCBI Taxonomy" id="1401"/>
    <lineage>
        <taxon>Bacteria</taxon>
        <taxon>Bacillati</taxon>
        <taxon>Bacillota</taxon>
        <taxon>Bacilli</taxon>
        <taxon>Bacillales</taxon>
        <taxon>Paenibacillaceae</taxon>
        <taxon>Paenibacillus</taxon>
    </lineage>
</organism>
<dbReference type="InterPro" id="IPR011105">
    <property type="entry name" value="Cell_wall_hydrolase_SleB"/>
</dbReference>